<dbReference type="EMBL" id="CAJVPT010001378">
    <property type="protein sequence ID" value="CAG8461517.1"/>
    <property type="molecule type" value="Genomic_DNA"/>
</dbReference>
<name>A0ACA9KA54_9GLOM</name>
<proteinExistence type="predicted"/>
<comment type="caution">
    <text evidence="1">The sequence shown here is derived from an EMBL/GenBank/DDBJ whole genome shotgun (WGS) entry which is preliminary data.</text>
</comment>
<keyword evidence="2" id="KW-1185">Reference proteome</keyword>
<evidence type="ECO:0000313" key="1">
    <source>
        <dbReference type="EMBL" id="CAG8461517.1"/>
    </source>
</evidence>
<sequence>MSAYRGSFIPTSYNLPPPPPPSSRLSSRGKSFVRGGGRGRGKFQYGPTNLQTSRPVTTTYDCNQKQTPSTQATSSVYSNPECEKVAQAALAATSSLLYKNNANVVDNRSSSANGPPRCEACRTTFGSEELLRIHVERHRKCPQCDFRATLSNIREHQFDAHGVGRVFKDNNEAWVEMFVHAVALKPKMNFMLDTPEAIAIWIEERKKRYPTDANIAKKKLAEVKRIARGEVIDGDWRQSGGHKSKKNTTNDGVIIINGKRFDGTRNIFSDLSVAADRDTDTREGSSSRSPAGNRSERLYNKICIKYLPGHCPRGKNCGNRHEGSMICPPLYRAPDSQRVRSKNLRDMLLHSERAREKNSILQSLRYILENDFFDVISEKTLNAAKKRGKSAITEIRR</sequence>
<reference evidence="1" key="1">
    <citation type="submission" date="2021-06" db="EMBL/GenBank/DDBJ databases">
        <authorList>
            <person name="Kallberg Y."/>
            <person name="Tangrot J."/>
            <person name="Rosling A."/>
        </authorList>
    </citation>
    <scope>NUCLEOTIDE SEQUENCE</scope>
    <source>
        <strain evidence="1">CL356</strain>
    </source>
</reference>
<protein>
    <submittedName>
        <fullName evidence="1">12727_t:CDS:1</fullName>
    </submittedName>
</protein>
<gene>
    <name evidence="1" type="ORF">ACOLOM_LOCUS1190</name>
</gene>
<evidence type="ECO:0000313" key="2">
    <source>
        <dbReference type="Proteomes" id="UP000789525"/>
    </source>
</evidence>
<organism evidence="1 2">
    <name type="scientific">Acaulospora colombiana</name>
    <dbReference type="NCBI Taxonomy" id="27376"/>
    <lineage>
        <taxon>Eukaryota</taxon>
        <taxon>Fungi</taxon>
        <taxon>Fungi incertae sedis</taxon>
        <taxon>Mucoromycota</taxon>
        <taxon>Glomeromycotina</taxon>
        <taxon>Glomeromycetes</taxon>
        <taxon>Diversisporales</taxon>
        <taxon>Acaulosporaceae</taxon>
        <taxon>Acaulospora</taxon>
    </lineage>
</organism>
<dbReference type="Proteomes" id="UP000789525">
    <property type="component" value="Unassembled WGS sequence"/>
</dbReference>
<accession>A0ACA9KA54</accession>